<dbReference type="PANTHER" id="PTHR47429:SF2">
    <property type="entry name" value="PROTEIN TWIN LOV 1"/>
    <property type="match status" value="1"/>
</dbReference>
<sequence>MTSRRQAQQHLMLLEGSIARLNDIVIITEAAPFRAPGPRIVFVNDAFVRRTGYTREEVIGQSPRFLQGPDTQRSQLDRIRAGRSSGSGCAST</sequence>
<dbReference type="InterPro" id="IPR000014">
    <property type="entry name" value="PAS"/>
</dbReference>
<evidence type="ECO:0000256" key="2">
    <source>
        <dbReference type="ARBA" id="ARBA00022643"/>
    </source>
</evidence>
<evidence type="ECO:0000259" key="5">
    <source>
        <dbReference type="PROSITE" id="PS50112"/>
    </source>
</evidence>
<reference evidence="6 7" key="1">
    <citation type="submission" date="2020-05" db="EMBL/GenBank/DDBJ databases">
        <title>Ramlibacter rhizophilus sp. nov., isolated from rhizosphere soil of national flower Mugunghwa from South Korea.</title>
        <authorList>
            <person name="Zheng-Fei Y."/>
            <person name="Huan T."/>
        </authorList>
    </citation>
    <scope>NUCLEOTIDE SEQUENCE [LARGE SCALE GENOMIC DNA]</scope>
    <source>
        <strain evidence="6 7">H242</strain>
    </source>
</reference>
<keyword evidence="1" id="KW-0285">Flavoprotein</keyword>
<evidence type="ECO:0000256" key="4">
    <source>
        <dbReference type="SAM" id="MobiDB-lite"/>
    </source>
</evidence>
<gene>
    <name evidence="6" type="ORF">HK414_11555</name>
</gene>
<evidence type="ECO:0000313" key="6">
    <source>
        <dbReference type="EMBL" id="QJW84246.1"/>
    </source>
</evidence>
<dbReference type="PANTHER" id="PTHR47429">
    <property type="entry name" value="PROTEIN TWIN LOV 1"/>
    <property type="match status" value="1"/>
</dbReference>
<evidence type="ECO:0000313" key="7">
    <source>
        <dbReference type="Proteomes" id="UP000500826"/>
    </source>
</evidence>
<dbReference type="Proteomes" id="UP000500826">
    <property type="component" value="Chromosome"/>
</dbReference>
<name>A0ABX6P538_9BURK</name>
<dbReference type="Gene3D" id="3.30.450.20">
    <property type="entry name" value="PAS domain"/>
    <property type="match status" value="1"/>
</dbReference>
<feature type="domain" description="PAS" evidence="5">
    <location>
        <begin position="37"/>
        <end position="62"/>
    </location>
</feature>
<dbReference type="InterPro" id="IPR035965">
    <property type="entry name" value="PAS-like_dom_sf"/>
</dbReference>
<dbReference type="Pfam" id="PF13426">
    <property type="entry name" value="PAS_9"/>
    <property type="match status" value="1"/>
</dbReference>
<feature type="region of interest" description="Disordered" evidence="4">
    <location>
        <begin position="60"/>
        <end position="92"/>
    </location>
</feature>
<organism evidence="6 7">
    <name type="scientific">Ramlibacter terrae</name>
    <dbReference type="NCBI Taxonomy" id="2732511"/>
    <lineage>
        <taxon>Bacteria</taxon>
        <taxon>Pseudomonadati</taxon>
        <taxon>Pseudomonadota</taxon>
        <taxon>Betaproteobacteria</taxon>
        <taxon>Burkholderiales</taxon>
        <taxon>Comamonadaceae</taxon>
        <taxon>Ramlibacter</taxon>
    </lineage>
</organism>
<evidence type="ECO:0000256" key="3">
    <source>
        <dbReference type="ARBA" id="ARBA00022991"/>
    </source>
</evidence>
<keyword evidence="2" id="KW-0288">FMN</keyword>
<dbReference type="NCBIfam" id="TIGR00229">
    <property type="entry name" value="sensory_box"/>
    <property type="match status" value="1"/>
</dbReference>
<evidence type="ECO:0000256" key="1">
    <source>
        <dbReference type="ARBA" id="ARBA00022630"/>
    </source>
</evidence>
<dbReference type="EMBL" id="CP053418">
    <property type="protein sequence ID" value="QJW84246.1"/>
    <property type="molecule type" value="Genomic_DNA"/>
</dbReference>
<dbReference type="PROSITE" id="PS50112">
    <property type="entry name" value="PAS"/>
    <property type="match status" value="1"/>
</dbReference>
<protein>
    <submittedName>
        <fullName evidence="6">PAS domain-containing protein</fullName>
    </submittedName>
</protein>
<feature type="compositionally biased region" description="Low complexity" evidence="4">
    <location>
        <begin position="82"/>
        <end position="92"/>
    </location>
</feature>
<keyword evidence="3" id="KW-0157">Chromophore</keyword>
<proteinExistence type="predicted"/>
<accession>A0ABX6P538</accession>
<dbReference type="SUPFAM" id="SSF55785">
    <property type="entry name" value="PYP-like sensor domain (PAS domain)"/>
    <property type="match status" value="1"/>
</dbReference>
<keyword evidence="7" id="KW-1185">Reference proteome</keyword>
<dbReference type="CDD" id="cd00130">
    <property type="entry name" value="PAS"/>
    <property type="match status" value="1"/>
</dbReference>
<reference evidence="6 7" key="2">
    <citation type="submission" date="2020-05" db="EMBL/GenBank/DDBJ databases">
        <authorList>
            <person name="Khan S.A."/>
            <person name="Jeon C.O."/>
            <person name="Chun B.H."/>
        </authorList>
    </citation>
    <scope>NUCLEOTIDE SEQUENCE [LARGE SCALE GENOMIC DNA]</scope>
    <source>
        <strain evidence="6 7">H242</strain>
    </source>
</reference>